<dbReference type="RefSeq" id="WP_186924675.1">
    <property type="nucleotide sequence ID" value="NZ_JACOFW010000042.1"/>
</dbReference>
<organism evidence="2 3">
    <name type="scientific">Undibacterium seohonense</name>
    <dbReference type="NCBI Taxonomy" id="1344950"/>
    <lineage>
        <taxon>Bacteria</taxon>
        <taxon>Pseudomonadati</taxon>
        <taxon>Pseudomonadota</taxon>
        <taxon>Betaproteobacteria</taxon>
        <taxon>Burkholderiales</taxon>
        <taxon>Oxalobacteraceae</taxon>
        <taxon>Undibacterium</taxon>
    </lineage>
</organism>
<evidence type="ECO:0000256" key="1">
    <source>
        <dbReference type="SAM" id="MobiDB-lite"/>
    </source>
</evidence>
<evidence type="ECO:0000313" key="3">
    <source>
        <dbReference type="Proteomes" id="UP000648257"/>
    </source>
</evidence>
<protein>
    <submittedName>
        <fullName evidence="2">Uncharacterized protein</fullName>
    </submittedName>
</protein>
<accession>A0ABR6XAC3</accession>
<feature type="region of interest" description="Disordered" evidence="1">
    <location>
        <begin position="1"/>
        <end position="23"/>
    </location>
</feature>
<name>A0ABR6XAC3_9BURK</name>
<proteinExistence type="predicted"/>
<comment type="caution">
    <text evidence="2">The sequence shown here is derived from an EMBL/GenBank/DDBJ whole genome shotgun (WGS) entry which is preliminary data.</text>
</comment>
<reference evidence="2 3" key="1">
    <citation type="submission" date="2020-08" db="EMBL/GenBank/DDBJ databases">
        <title>Novel species isolated from subtropical streams in China.</title>
        <authorList>
            <person name="Lu H."/>
        </authorList>
    </citation>
    <scope>NUCLEOTIDE SEQUENCE [LARGE SCALE GENOMIC DNA]</scope>
    <source>
        <strain evidence="2 3">KACC 16656</strain>
    </source>
</reference>
<gene>
    <name evidence="2" type="ORF">H8K52_19950</name>
</gene>
<keyword evidence="3" id="KW-1185">Reference proteome</keyword>
<evidence type="ECO:0000313" key="2">
    <source>
        <dbReference type="EMBL" id="MBC3809618.1"/>
    </source>
</evidence>
<dbReference type="Proteomes" id="UP000648257">
    <property type="component" value="Unassembled WGS sequence"/>
</dbReference>
<feature type="compositionally biased region" description="Polar residues" evidence="1">
    <location>
        <begin position="8"/>
        <end position="20"/>
    </location>
</feature>
<dbReference type="EMBL" id="JACOFW010000042">
    <property type="protein sequence ID" value="MBC3809618.1"/>
    <property type="molecule type" value="Genomic_DNA"/>
</dbReference>
<sequence length="84" mass="10027">MNDKSNEANHIQETTKNSMQDPPIGYLEILEEFFSRNTSRDSMQEPSAEVKAKIDELLADDPRLKYPYMSRHEYRKMMDEREKK</sequence>